<feature type="coiled-coil region" evidence="1">
    <location>
        <begin position="96"/>
        <end position="123"/>
    </location>
</feature>
<keyword evidence="2" id="KW-0472">Membrane</keyword>
<dbReference type="EMBL" id="CM010631">
    <property type="protein sequence ID" value="RID64920.1"/>
    <property type="molecule type" value="Genomic_DNA"/>
</dbReference>
<evidence type="ECO:0000313" key="3">
    <source>
        <dbReference type="EMBL" id="CAG7905268.1"/>
    </source>
</evidence>
<accession>A0A397ZNI4</accession>
<protein>
    <submittedName>
        <fullName evidence="3">Uncharacterized protein</fullName>
    </submittedName>
</protein>
<sequence>MWRYPRNLDSCCIYRVPDCIREVKPEAYTPQLVLIGPLHRPLKFQDLKALDRGDDITYTTSMKYLYMEEHKKIYLAAFAARFEGEKTIDRFNRIFEEEEENIIDRFKRIIEEEEENIRESYSESTAWIKSSEFVEMVLHDSVFIIESILRFLIKGRKKTGDRLMDWGCLTYTLFDDLILLENQLPYFILEKLFDPIVQRILPQKTLRDLIISFFNLQGKIGDDSKFRHFTDLQRCVRVETLPNHDVCIHKQHIQHAYNADCIHKQHIQHADKLESGGVQFEAVGEEFSLNVRFENGCLKMPRLMVDDRLEMRLRNIMALEQCHYPFNAHVCSYIFFIDGLIHTTKAADLLVEKGIIKNRTGERHPVKQMVYKLRSGIPETGSYYSDIANEVNKYSENRVNRSKAVLKRAFFGNILSGTATIVITLLLVITLIRTWAMVTQINQHKS</sequence>
<dbReference type="Proteomes" id="UP000694005">
    <property type="component" value="Chromosome A04"/>
</dbReference>
<keyword evidence="2" id="KW-0812">Transmembrane</keyword>
<organism evidence="4 6">
    <name type="scientific">Brassica campestris</name>
    <name type="common">Field mustard</name>
    <dbReference type="NCBI Taxonomy" id="3711"/>
    <lineage>
        <taxon>Eukaryota</taxon>
        <taxon>Viridiplantae</taxon>
        <taxon>Streptophyta</taxon>
        <taxon>Embryophyta</taxon>
        <taxon>Tracheophyta</taxon>
        <taxon>Spermatophyta</taxon>
        <taxon>Magnoliopsida</taxon>
        <taxon>eudicotyledons</taxon>
        <taxon>Gunneridae</taxon>
        <taxon>Pentapetalae</taxon>
        <taxon>rosids</taxon>
        <taxon>malvids</taxon>
        <taxon>Brassicales</taxon>
        <taxon>Brassicaceae</taxon>
        <taxon>Brassiceae</taxon>
        <taxon>Brassica</taxon>
    </lineage>
</organism>
<dbReference type="InterPro" id="IPR004158">
    <property type="entry name" value="DUF247_pln"/>
</dbReference>
<dbReference type="Proteomes" id="UP000264353">
    <property type="component" value="Chromosome A4"/>
</dbReference>
<feature type="transmembrane region" description="Helical" evidence="2">
    <location>
        <begin position="410"/>
        <end position="436"/>
    </location>
</feature>
<reference evidence="5" key="2">
    <citation type="submission" date="2018-11" db="EMBL/GenBank/DDBJ databases">
        <authorList>
            <consortium name="Genoscope - CEA"/>
            <person name="William W."/>
        </authorList>
    </citation>
    <scope>NUCLEOTIDE SEQUENCE</scope>
</reference>
<dbReference type="Gramene" id="A04p01690.2_BraZ1">
    <property type="protein sequence ID" value="A04p01690.2_BraZ1.CDS.1"/>
    <property type="gene ID" value="A04g01690.2_BraZ1"/>
</dbReference>
<dbReference type="EMBL" id="LR031576">
    <property type="protein sequence ID" value="VDD10280.1"/>
    <property type="molecule type" value="Genomic_DNA"/>
</dbReference>
<evidence type="ECO:0000256" key="1">
    <source>
        <dbReference type="SAM" id="Coils"/>
    </source>
</evidence>
<dbReference type="PANTHER" id="PTHR31170:SF9">
    <property type="entry name" value="PROTEIN, PUTATIVE (DUF247)-RELATED"/>
    <property type="match status" value="1"/>
</dbReference>
<evidence type="ECO:0000313" key="4">
    <source>
        <dbReference type="EMBL" id="RID64920.1"/>
    </source>
</evidence>
<evidence type="ECO:0000256" key="2">
    <source>
        <dbReference type="SAM" id="Phobius"/>
    </source>
</evidence>
<name>A0A397ZNI4_BRACM</name>
<gene>
    <name evidence="5" type="ORF">BRAA04T15880Z</name>
    <name evidence="3" type="ORF">BRAPAZ1V2_A04P01690.2</name>
    <name evidence="4" type="ORF">BRARA_D00154</name>
</gene>
<keyword evidence="2" id="KW-1133">Transmembrane helix</keyword>
<keyword evidence="1" id="KW-0175">Coiled coil</keyword>
<dbReference type="EMBL" id="LS974620">
    <property type="protein sequence ID" value="CAG7905268.1"/>
    <property type="molecule type" value="Genomic_DNA"/>
</dbReference>
<dbReference type="Pfam" id="PF03140">
    <property type="entry name" value="DUF247"/>
    <property type="match status" value="1"/>
</dbReference>
<dbReference type="AlphaFoldDB" id="A0A397ZNI4"/>
<reference evidence="4 6" key="1">
    <citation type="submission" date="2018-06" db="EMBL/GenBank/DDBJ databases">
        <title>WGS assembly of Brassica rapa FPsc.</title>
        <authorList>
            <person name="Bowman J."/>
            <person name="Kohchi T."/>
            <person name="Yamato K."/>
            <person name="Jenkins J."/>
            <person name="Shu S."/>
            <person name="Ishizaki K."/>
            <person name="Yamaoka S."/>
            <person name="Nishihama R."/>
            <person name="Nakamura Y."/>
            <person name="Berger F."/>
            <person name="Adam C."/>
            <person name="Aki S."/>
            <person name="Althoff F."/>
            <person name="Araki T."/>
            <person name="Arteaga-Vazquez M."/>
            <person name="Balasubrmanian S."/>
            <person name="Bauer D."/>
            <person name="Boehm C."/>
            <person name="Briginshaw L."/>
            <person name="Caballero-Perez J."/>
            <person name="Catarino B."/>
            <person name="Chen F."/>
            <person name="Chiyoda S."/>
            <person name="Chovatia M."/>
            <person name="Davies K."/>
            <person name="Delmans M."/>
            <person name="Demura T."/>
            <person name="Dierschke T."/>
            <person name="Dolan L."/>
            <person name="Dorantes-Acosta A."/>
            <person name="Eklund D."/>
            <person name="Florent S."/>
            <person name="Flores-Sandoval E."/>
            <person name="Fujiyama A."/>
            <person name="Fukuzawa H."/>
            <person name="Galik B."/>
            <person name="Grimanelli D."/>
            <person name="Grimwood J."/>
            <person name="Grossniklaus U."/>
            <person name="Hamada T."/>
            <person name="Haseloff J."/>
            <person name="Hetherington A."/>
            <person name="Higo A."/>
            <person name="Hirakawa Y."/>
            <person name="Hundley H."/>
            <person name="Ikeda Y."/>
            <person name="Inoue K."/>
            <person name="Inoue S."/>
            <person name="Ishida S."/>
            <person name="Jia Q."/>
            <person name="Kakita M."/>
            <person name="Kanazawa T."/>
            <person name="Kawai Y."/>
            <person name="Kawashima T."/>
            <person name="Kennedy M."/>
            <person name="Kinose K."/>
            <person name="Kinoshita T."/>
            <person name="Kohara Y."/>
            <person name="Koide E."/>
            <person name="Komatsu K."/>
            <person name="Kopischke S."/>
            <person name="Kubo M."/>
            <person name="Kyozuka J."/>
            <person name="Lagercrantz U."/>
            <person name="Lin S."/>
            <person name="Lindquist E."/>
            <person name="Lipzen A."/>
            <person name="Lu C."/>
            <person name="Luna E."/>
            <person name="Martienssen R."/>
            <person name="Minamino N."/>
            <person name="Mizutani M."/>
            <person name="Mizutani M."/>
            <person name="Mochizuki N."/>
            <person name="Monte I."/>
            <person name="Mosher R."/>
            <person name="Nagasaki H."/>
            <person name="Nakagami H."/>
            <person name="Naramoto S."/>
            <person name="Nishitani K."/>
            <person name="Ohtani M."/>
            <person name="Okamoto T."/>
            <person name="Okumura M."/>
            <person name="Phillips J."/>
            <person name="Pollak B."/>
            <person name="Reinders A."/>
            <person name="Roevekamp M."/>
            <person name="Sano R."/>
            <person name="Sawa S."/>
            <person name="Schmid M."/>
            <person name="Shirakawa M."/>
            <person name="Solano R."/>
            <person name="Spunde A."/>
            <person name="Suetsugu N."/>
            <person name="Sugano S."/>
            <person name="Sugiyama A."/>
            <person name="Sun R."/>
            <person name="Suzuki Y."/>
            <person name="Takenaka M."/>
            <person name="Takezawa D."/>
            <person name="Tomogane H."/>
            <person name="Tsuzuki M."/>
            <person name="Ueda T."/>
            <person name="Umeda M."/>
            <person name="Ward J."/>
            <person name="Watanabe Y."/>
            <person name="Yazaki K."/>
            <person name="Yokoyama R."/>
            <person name="Yoshitake Y."/>
            <person name="Yotsui I."/>
            <person name="Zachgo S."/>
            <person name="Schmutz J."/>
        </authorList>
    </citation>
    <scope>NUCLEOTIDE SEQUENCE [LARGE SCALE GENOMIC DNA]</scope>
    <source>
        <strain evidence="6">cv. B-3</strain>
    </source>
</reference>
<proteinExistence type="predicted"/>
<evidence type="ECO:0000313" key="5">
    <source>
        <dbReference type="EMBL" id="VDD10280.1"/>
    </source>
</evidence>
<dbReference type="PANTHER" id="PTHR31170">
    <property type="entry name" value="BNAC04G53230D PROTEIN"/>
    <property type="match status" value="1"/>
</dbReference>
<evidence type="ECO:0000313" key="6">
    <source>
        <dbReference type="Proteomes" id="UP000264353"/>
    </source>
</evidence>